<proteinExistence type="predicted"/>
<sequence length="320" mass="36548">MKKMTGLLVVVSVSLGSLVPVYAMEPQVGDVIELELGQLKPTQSSIGYDQIFYKLGRYHRDPKAMFDELCESNGQKGVKHYTDVSLPNDNQSYQCKDEIGAHKDKMKTVVIGPDGQYFLTDGHHTFNVFYQMPNGGEKLRVNVLIDKDYRQWTDWPTFWGKMVAHGDAWLFDEQDRPIDYNQLPTKLGISNFSDDQYRSLVYFVKGVAWDKPTQAIPFLEFYWARELRSLMEGSQFDLSTQQGFRDALKVTSRNIVAIQSRDVGSSGMSAEQLGQWQKVDNKELEKLLKKKGKVTDALNYKAMSHEVFAREAAGFEPENK</sequence>
<dbReference type="Pfam" id="PF08857">
    <property type="entry name" value="ParBc_2"/>
    <property type="match status" value="1"/>
</dbReference>
<dbReference type="CDD" id="cd16390">
    <property type="entry name" value="ParB_N_Srx_like"/>
    <property type="match status" value="1"/>
</dbReference>
<evidence type="ECO:0000313" key="2">
    <source>
        <dbReference type="EMBL" id="KYN83627.1"/>
    </source>
</evidence>
<dbReference type="InterPro" id="IPR036086">
    <property type="entry name" value="ParB/Sulfiredoxin_sf"/>
</dbReference>
<name>A0A151KTU9_9VIBR</name>
<keyword evidence="1" id="KW-0732">Signal</keyword>
<feature type="chain" id="PRO_5007583562" description="Chromosome partitioning protein ParB" evidence="1">
    <location>
        <begin position="24"/>
        <end position="320"/>
    </location>
</feature>
<reference evidence="3" key="1">
    <citation type="submission" date="2015-12" db="EMBL/GenBank/DDBJ databases">
        <authorList>
            <person name="Shamseldin A."/>
            <person name="Moawad H."/>
            <person name="Abd El-Rahim W.M."/>
            <person name="Sadowsky M.J."/>
        </authorList>
    </citation>
    <scope>NUCLEOTIDE SEQUENCE [LARGE SCALE GENOMIC DNA]</scope>
    <source>
        <strain evidence="3">2538-88</strain>
    </source>
</reference>
<evidence type="ECO:0000256" key="1">
    <source>
        <dbReference type="SAM" id="SignalP"/>
    </source>
</evidence>
<dbReference type="Gene3D" id="3.90.1530.10">
    <property type="entry name" value="Conserved hypothetical protein from pyrococcus furiosus pfu- 392566-001, ParB domain"/>
    <property type="match status" value="1"/>
</dbReference>
<feature type="signal peptide" evidence="1">
    <location>
        <begin position="1"/>
        <end position="23"/>
    </location>
</feature>
<dbReference type="Proteomes" id="UP000075346">
    <property type="component" value="Unassembled WGS sequence"/>
</dbReference>
<protein>
    <recommendedName>
        <fullName evidence="4">Chromosome partitioning protein ParB</fullName>
    </recommendedName>
</protein>
<gene>
    <name evidence="2" type="ORF">ATY37_00545</name>
</gene>
<evidence type="ECO:0008006" key="4">
    <source>
        <dbReference type="Google" id="ProtNLM"/>
    </source>
</evidence>
<evidence type="ECO:0000313" key="3">
    <source>
        <dbReference type="Proteomes" id="UP000075346"/>
    </source>
</evidence>
<dbReference type="SUPFAM" id="SSF110849">
    <property type="entry name" value="ParB/Sulfiredoxin"/>
    <property type="match status" value="1"/>
</dbReference>
<dbReference type="InterPro" id="IPR014956">
    <property type="entry name" value="ParBc_2"/>
</dbReference>
<organism evidence="2 3">
    <name type="scientific">Vibrio cidicii</name>
    <dbReference type="NCBI Taxonomy" id="1763883"/>
    <lineage>
        <taxon>Bacteria</taxon>
        <taxon>Pseudomonadati</taxon>
        <taxon>Pseudomonadota</taxon>
        <taxon>Gammaproteobacteria</taxon>
        <taxon>Vibrionales</taxon>
        <taxon>Vibrionaceae</taxon>
        <taxon>Vibrio</taxon>
    </lineage>
</organism>
<accession>A0A151KTU9</accession>
<dbReference type="RefSeq" id="WP_061897892.1">
    <property type="nucleotide sequence ID" value="NZ_LOBR01000087.1"/>
</dbReference>
<dbReference type="EMBL" id="LOBR01000087">
    <property type="protein sequence ID" value="KYN83627.1"/>
    <property type="molecule type" value="Genomic_DNA"/>
</dbReference>
<comment type="caution">
    <text evidence="2">The sequence shown here is derived from an EMBL/GenBank/DDBJ whole genome shotgun (WGS) entry which is preliminary data.</text>
</comment>
<dbReference type="AlphaFoldDB" id="A0A151KTU9"/>